<gene>
    <name evidence="2" type="ORF">UY3_11313</name>
</gene>
<dbReference type="AlphaFoldDB" id="M7BTZ6"/>
<protein>
    <submittedName>
        <fullName evidence="2">Uncharacterized protein</fullName>
    </submittedName>
</protein>
<feature type="compositionally biased region" description="Polar residues" evidence="1">
    <location>
        <begin position="19"/>
        <end position="34"/>
    </location>
</feature>
<sequence>MTTEPSEAPEDTADRLDDSNTQDFSLAHSSSSSPDEVVMPPLPTVADDSKQFQDLFKHMAQSQNIPIGEVAENQHQLLKILHPASMTKIALPVNDALMEPAEIVWQTPATISPTCKNADRKYYVSNKGMDFLFSHLQPNSLVVDSVNQRGKQPPFKTTPHDKDCKRQDLFGHRVYSSATFQFHTASYAAVLAKYGHDNYQKLNKFLADIPEDKREQFQSIRIEGQLVAQIALQASLDVVDTAMAIVMWKASWLQASGIPRELQVKVEIFPFDRNCSPLRRMMSCTQ</sequence>
<dbReference type="EMBL" id="KB544907">
    <property type="protein sequence ID" value="EMP31602.1"/>
    <property type="molecule type" value="Genomic_DNA"/>
</dbReference>
<reference evidence="3" key="1">
    <citation type="journal article" date="2013" name="Nat. Genet.">
        <title>The draft genomes of soft-shell turtle and green sea turtle yield insights into the development and evolution of the turtle-specific body plan.</title>
        <authorList>
            <person name="Wang Z."/>
            <person name="Pascual-Anaya J."/>
            <person name="Zadissa A."/>
            <person name="Li W."/>
            <person name="Niimura Y."/>
            <person name="Huang Z."/>
            <person name="Li C."/>
            <person name="White S."/>
            <person name="Xiong Z."/>
            <person name="Fang D."/>
            <person name="Wang B."/>
            <person name="Ming Y."/>
            <person name="Chen Y."/>
            <person name="Zheng Y."/>
            <person name="Kuraku S."/>
            <person name="Pignatelli M."/>
            <person name="Herrero J."/>
            <person name="Beal K."/>
            <person name="Nozawa M."/>
            <person name="Li Q."/>
            <person name="Wang J."/>
            <person name="Zhang H."/>
            <person name="Yu L."/>
            <person name="Shigenobu S."/>
            <person name="Wang J."/>
            <person name="Liu J."/>
            <person name="Flicek P."/>
            <person name="Searle S."/>
            <person name="Wang J."/>
            <person name="Kuratani S."/>
            <person name="Yin Y."/>
            <person name="Aken B."/>
            <person name="Zhang G."/>
            <person name="Irie N."/>
        </authorList>
    </citation>
    <scope>NUCLEOTIDE SEQUENCE [LARGE SCALE GENOMIC DNA]</scope>
</reference>
<name>M7BTZ6_CHEMY</name>
<feature type="region of interest" description="Disordered" evidence="1">
    <location>
        <begin position="1"/>
        <end position="41"/>
    </location>
</feature>
<evidence type="ECO:0000256" key="1">
    <source>
        <dbReference type="SAM" id="MobiDB-lite"/>
    </source>
</evidence>
<evidence type="ECO:0000313" key="2">
    <source>
        <dbReference type="EMBL" id="EMP31602.1"/>
    </source>
</evidence>
<evidence type="ECO:0000313" key="3">
    <source>
        <dbReference type="Proteomes" id="UP000031443"/>
    </source>
</evidence>
<organism evidence="2 3">
    <name type="scientific">Chelonia mydas</name>
    <name type="common">Green sea-turtle</name>
    <name type="synonym">Chelonia agassizi</name>
    <dbReference type="NCBI Taxonomy" id="8469"/>
    <lineage>
        <taxon>Eukaryota</taxon>
        <taxon>Metazoa</taxon>
        <taxon>Chordata</taxon>
        <taxon>Craniata</taxon>
        <taxon>Vertebrata</taxon>
        <taxon>Euteleostomi</taxon>
        <taxon>Archelosauria</taxon>
        <taxon>Testudinata</taxon>
        <taxon>Testudines</taxon>
        <taxon>Cryptodira</taxon>
        <taxon>Durocryptodira</taxon>
        <taxon>Americhelydia</taxon>
        <taxon>Chelonioidea</taxon>
        <taxon>Cheloniidae</taxon>
        <taxon>Chelonia</taxon>
    </lineage>
</organism>
<accession>M7BTZ6</accession>
<dbReference type="Proteomes" id="UP000031443">
    <property type="component" value="Unassembled WGS sequence"/>
</dbReference>
<dbReference type="Gene3D" id="1.10.287.3160">
    <property type="match status" value="1"/>
</dbReference>
<keyword evidence="3" id="KW-1185">Reference proteome</keyword>
<proteinExistence type="predicted"/>